<dbReference type="InterPro" id="IPR010486">
    <property type="entry name" value="HNS-dep_expression_A/B"/>
</dbReference>
<name>A0A076LKC0_9GAMM</name>
<dbReference type="GO" id="GO:0042597">
    <property type="term" value="C:periplasmic space"/>
    <property type="evidence" value="ECO:0007669"/>
    <property type="project" value="UniProtKB-SubCell"/>
</dbReference>
<comment type="similarity">
    <text evidence="4">Belongs to the HdeB family.</text>
</comment>
<dbReference type="Proteomes" id="UP000028681">
    <property type="component" value="Chromosome"/>
</dbReference>
<keyword evidence="2 4" id="KW-0574">Periplasm</keyword>
<dbReference type="GO" id="GO:1990451">
    <property type="term" value="P:cellular stress response to acidic pH"/>
    <property type="evidence" value="ECO:0007669"/>
    <property type="project" value="UniProtKB-UniRule"/>
</dbReference>
<comment type="subcellular location">
    <subcellularLocation>
        <location evidence="4">Periplasm</location>
    </subcellularLocation>
</comment>
<reference evidence="5 6" key="1">
    <citation type="journal article" date="2012" name="PLoS ONE">
        <title>Edwardsiella comparative phylogenomics reveal the new intra/inter-species taxonomic relationships, virulence evolution and niche adaptation mechanisms.</title>
        <authorList>
            <person name="Yang M."/>
            <person name="Lv Y."/>
            <person name="Xiao J."/>
            <person name="Wu H."/>
            <person name="Zheng H."/>
            <person name="Liu Q."/>
            <person name="Zhang Y."/>
            <person name="Wang Q."/>
        </authorList>
    </citation>
    <scope>NUCLEOTIDE SEQUENCE [LARGE SCALE GENOMIC DNA]</scope>
    <source>
        <strain evidence="6">080813</strain>
    </source>
</reference>
<proteinExistence type="inferred from homology"/>
<accession>A0A076LKC0</accession>
<evidence type="ECO:0000256" key="1">
    <source>
        <dbReference type="ARBA" id="ARBA00022729"/>
    </source>
</evidence>
<dbReference type="AlphaFoldDB" id="A0A076LKC0"/>
<dbReference type="InterPro" id="IPR038303">
    <property type="entry name" value="HdeA/HdeB_sf"/>
</dbReference>
<organism evidence="5 6">
    <name type="scientific">Edwardsiella anguillarum ET080813</name>
    <dbReference type="NCBI Taxonomy" id="667120"/>
    <lineage>
        <taxon>Bacteria</taxon>
        <taxon>Pseudomonadati</taxon>
        <taxon>Pseudomonadota</taxon>
        <taxon>Gammaproteobacteria</taxon>
        <taxon>Enterobacterales</taxon>
        <taxon>Hafniaceae</taxon>
        <taxon>Edwardsiella</taxon>
    </lineage>
</organism>
<sequence precursor="true">MKNKTTFIGGSVLALTLALAGNACAQALTMTTVTTPETMTCHEFTQMNPKAMTPVMVWVVNKDLDYKNGDYVDWQKVQTIMVPQVIKVCKKEPGKKIVEFRNQLQELVSE</sequence>
<dbReference type="KEGG" id="ete:ETEE_0791"/>
<feature type="chain" id="PRO_5008981521" description="Acid stress chaperone HdeB" evidence="4">
    <location>
        <begin position="26"/>
        <end position="110"/>
    </location>
</feature>
<keyword evidence="1 4" id="KW-0732">Signal</keyword>
<protein>
    <recommendedName>
        <fullName evidence="4">Acid stress chaperone HdeB</fullName>
    </recommendedName>
</protein>
<evidence type="ECO:0000313" key="6">
    <source>
        <dbReference type="Proteomes" id="UP000028681"/>
    </source>
</evidence>
<comment type="function">
    <text evidence="4">Required for optimal acid stress protection, which is important for survival of enteric bacteria in the acidic environment of the host stomach. Exhibits a chaperone-like activity at acidic pH by preventing the aggregation of many different periplasmic proteins.</text>
</comment>
<dbReference type="GeneID" id="33938523"/>
<dbReference type="HOGENOM" id="CLU_149189_0_0_6"/>
<evidence type="ECO:0000256" key="4">
    <source>
        <dbReference type="HAMAP-Rule" id="MF_00947"/>
    </source>
</evidence>
<evidence type="ECO:0000256" key="2">
    <source>
        <dbReference type="ARBA" id="ARBA00022764"/>
    </source>
</evidence>
<dbReference type="Pfam" id="PF06411">
    <property type="entry name" value="HdeA"/>
    <property type="match status" value="1"/>
</dbReference>
<dbReference type="Gene3D" id="1.10.890.10">
    <property type="entry name" value="HNS-dependent expression A"/>
    <property type="match status" value="1"/>
</dbReference>
<evidence type="ECO:0000256" key="3">
    <source>
        <dbReference type="ARBA" id="ARBA00023186"/>
    </source>
</evidence>
<dbReference type="EMBL" id="CP006664">
    <property type="protein sequence ID" value="AIJ07262.1"/>
    <property type="molecule type" value="Genomic_DNA"/>
</dbReference>
<feature type="signal peptide" evidence="4">
    <location>
        <begin position="1"/>
        <end position="25"/>
    </location>
</feature>
<keyword evidence="3 4" id="KW-0143">Chaperone</keyword>
<dbReference type="RefSeq" id="WP_034164127.1">
    <property type="nucleotide sequence ID" value="NZ_CP006664.1"/>
</dbReference>
<dbReference type="GO" id="GO:0051082">
    <property type="term" value="F:unfolded protein binding"/>
    <property type="evidence" value="ECO:0007669"/>
    <property type="project" value="InterPro"/>
</dbReference>
<evidence type="ECO:0000313" key="5">
    <source>
        <dbReference type="EMBL" id="AIJ07262.1"/>
    </source>
</evidence>
<gene>
    <name evidence="4" type="primary">hdeB</name>
    <name evidence="5" type="ORF">ETEE_0791</name>
</gene>
<dbReference type="InterPro" id="IPR028623">
    <property type="entry name" value="HdeB"/>
</dbReference>
<dbReference type="HAMAP" id="MF_00947">
    <property type="entry name" value="HdeB"/>
    <property type="match status" value="1"/>
</dbReference>